<keyword evidence="3" id="KW-0963">Cytoplasm</keyword>
<evidence type="ECO:0000256" key="2">
    <source>
        <dbReference type="ARBA" id="ARBA00048267"/>
    </source>
</evidence>
<comment type="subcellular location">
    <subcellularLocation>
        <location evidence="3">Cytoplasm</location>
    </subcellularLocation>
</comment>
<keyword evidence="3 5" id="KW-0597">Phosphoprotein</keyword>
<dbReference type="GO" id="GO:0006935">
    <property type="term" value="P:chemotaxis"/>
    <property type="evidence" value="ECO:0007669"/>
    <property type="project" value="UniProtKB-UniRule"/>
</dbReference>
<dbReference type="OrthoDB" id="9793421at2"/>
<evidence type="ECO:0000256" key="1">
    <source>
        <dbReference type="ARBA" id="ARBA00022801"/>
    </source>
</evidence>
<proteinExistence type="inferred from homology"/>
<dbReference type="Gene3D" id="3.40.50.2300">
    <property type="match status" value="1"/>
</dbReference>
<evidence type="ECO:0000313" key="9">
    <source>
        <dbReference type="Proteomes" id="UP000437709"/>
    </source>
</evidence>
<feature type="active site" evidence="3 4">
    <location>
        <position position="185"/>
    </location>
</feature>
<dbReference type="GO" id="GO:0050568">
    <property type="term" value="F:protein-glutamine glutaminase activity"/>
    <property type="evidence" value="ECO:0007669"/>
    <property type="project" value="UniProtKB-UniRule"/>
</dbReference>
<comment type="function">
    <text evidence="3">Involved in chemotaxis. Part of a chemotaxis signal transduction system that modulates chemotaxis in response to various stimuli. Catalyzes the demethylation of specific methylglutamate residues introduced into the chemoreceptors (methyl-accepting chemotaxis proteins or MCP) by CheR. Also mediates the irreversible deamidation of specific glutamine residues to glutamic acid.</text>
</comment>
<dbReference type="HAMAP" id="MF_00099">
    <property type="entry name" value="CheB_chemtxs"/>
    <property type="match status" value="1"/>
</dbReference>
<dbReference type="Pfam" id="PF00072">
    <property type="entry name" value="Response_reg"/>
    <property type="match status" value="1"/>
</dbReference>
<reference evidence="8 9" key="1">
    <citation type="submission" date="2019-10" db="EMBL/GenBank/DDBJ databases">
        <title>Georgenia wutianyii sp. nov. and Georgenia yuyongxinii sp. nov. isolated from plateau pika (Ochotona curzoniae) in the Qinghai-Tibet plateau of China.</title>
        <authorList>
            <person name="Tian Z."/>
        </authorList>
    </citation>
    <scope>NUCLEOTIDE SEQUENCE [LARGE SCALE GENOMIC DNA]</scope>
    <source>
        <strain evidence="8 9">JCM 19765</strain>
    </source>
</reference>
<dbReference type="EC" id="3.1.1.61" evidence="3"/>
<dbReference type="AlphaFoldDB" id="A0A6N7EI51"/>
<dbReference type="InterPro" id="IPR000673">
    <property type="entry name" value="Sig_transdc_resp-reg_Me-estase"/>
</dbReference>
<comment type="caution">
    <text evidence="8">The sequence shown here is derived from an EMBL/GenBank/DDBJ whole genome shotgun (WGS) entry which is preliminary data.</text>
</comment>
<keyword evidence="8" id="KW-0808">Transferase</keyword>
<dbReference type="Pfam" id="PF01339">
    <property type="entry name" value="CheB_methylest"/>
    <property type="match status" value="1"/>
</dbReference>
<dbReference type="EMBL" id="WHPC01000062">
    <property type="protein sequence ID" value="MPV38072.1"/>
    <property type="molecule type" value="Genomic_DNA"/>
</dbReference>
<dbReference type="GO" id="GO:0032259">
    <property type="term" value="P:methylation"/>
    <property type="evidence" value="ECO:0007669"/>
    <property type="project" value="UniProtKB-KW"/>
</dbReference>
<comment type="PTM">
    <text evidence="3">Phosphorylated by CheA. Phosphorylation of the N-terminal regulatory domain activates the methylesterase activity.</text>
</comment>
<dbReference type="InterPro" id="IPR008248">
    <property type="entry name" value="CheB-like"/>
</dbReference>
<dbReference type="InterPro" id="IPR011006">
    <property type="entry name" value="CheY-like_superfamily"/>
</dbReference>
<sequence length="377" mass="38522">MSDRPAGAPPAGAPPTGVPPARVRVLVVDDSAVMRRLVAGALRRDPTVDVIGNAADGRSALGQVVELLPDVVTMDVEMPELDGISAVRALRRAGLRVPVIMLSTLTERGADATLDALAAGASDYVTKPGTSRSLNESLFRLARDLLPRVHALVAGSAAADLAAPADPGVPDVVAREIRAVVVGSSTGGPEALSRIFGALEAPVAVPVLVVQHMPPVFTRQLAARLDRGGPTRVHEAVHGTVLEAGHAYIAPGDRHLSVARHADRVYAVVDDGAPVHFYRPSVDVLFRSAAEVYGAGLHAVVLTGMGTDGADGAAAVVAAGGTVTVQDAESAVVWGMPGAVVTAGHAHRVSSLDSIARALAVLGQPVTSDATSWEVTG</sequence>
<evidence type="ECO:0000256" key="5">
    <source>
        <dbReference type="PROSITE-ProRule" id="PRU00169"/>
    </source>
</evidence>
<dbReference type="SUPFAM" id="SSF52738">
    <property type="entry name" value="Methylesterase CheB, C-terminal domain"/>
    <property type="match status" value="1"/>
</dbReference>
<keyword evidence="1 3" id="KW-0378">Hydrolase</keyword>
<protein>
    <recommendedName>
        <fullName evidence="3">Protein-glutamate methylesterase/protein-glutamine glutaminase</fullName>
        <ecNumber evidence="3">3.1.1.61</ecNumber>
        <ecNumber evidence="3">3.5.1.44</ecNumber>
    </recommendedName>
</protein>
<dbReference type="NCBIfam" id="NF001965">
    <property type="entry name" value="PRK00742.1"/>
    <property type="match status" value="1"/>
</dbReference>
<dbReference type="SUPFAM" id="SSF52172">
    <property type="entry name" value="CheY-like"/>
    <property type="match status" value="1"/>
</dbReference>
<dbReference type="Proteomes" id="UP000437709">
    <property type="component" value="Unassembled WGS sequence"/>
</dbReference>
<dbReference type="SMART" id="SM00448">
    <property type="entry name" value="REC"/>
    <property type="match status" value="1"/>
</dbReference>
<accession>A0A6N7EI51</accession>
<dbReference type="GO" id="GO:0000156">
    <property type="term" value="F:phosphorelay response regulator activity"/>
    <property type="evidence" value="ECO:0007669"/>
    <property type="project" value="InterPro"/>
</dbReference>
<organism evidence="8 9">
    <name type="scientific">Georgenia subflava</name>
    <dbReference type="NCBI Taxonomy" id="1622177"/>
    <lineage>
        <taxon>Bacteria</taxon>
        <taxon>Bacillati</taxon>
        <taxon>Actinomycetota</taxon>
        <taxon>Actinomycetes</taxon>
        <taxon>Micrococcales</taxon>
        <taxon>Bogoriellaceae</taxon>
        <taxon>Georgenia</taxon>
    </lineage>
</organism>
<evidence type="ECO:0000313" key="8">
    <source>
        <dbReference type="EMBL" id="MPV38072.1"/>
    </source>
</evidence>
<dbReference type="Gene3D" id="3.40.50.180">
    <property type="entry name" value="Methylesterase CheB, C-terminal domain"/>
    <property type="match status" value="1"/>
</dbReference>
<comment type="catalytic activity">
    <reaction evidence="2 3">
        <text>[protein]-L-glutamate 5-O-methyl ester + H2O = L-glutamyl-[protein] + methanol + H(+)</text>
        <dbReference type="Rhea" id="RHEA:23236"/>
        <dbReference type="Rhea" id="RHEA-COMP:10208"/>
        <dbReference type="Rhea" id="RHEA-COMP:10311"/>
        <dbReference type="ChEBI" id="CHEBI:15377"/>
        <dbReference type="ChEBI" id="CHEBI:15378"/>
        <dbReference type="ChEBI" id="CHEBI:17790"/>
        <dbReference type="ChEBI" id="CHEBI:29973"/>
        <dbReference type="ChEBI" id="CHEBI:82795"/>
        <dbReference type="EC" id="3.1.1.61"/>
    </reaction>
</comment>
<feature type="domain" description="CheB-type methylesterase" evidence="7">
    <location>
        <begin position="178"/>
        <end position="359"/>
    </location>
</feature>
<keyword evidence="3 4" id="KW-0145">Chemotaxis</keyword>
<feature type="modified residue" description="4-aspartylphosphate" evidence="3 5">
    <location>
        <position position="75"/>
    </location>
</feature>
<dbReference type="PANTHER" id="PTHR42872:SF3">
    <property type="entry name" value="PROTEIN-GLUTAMATE METHYLESTERASE_PROTEIN-GLUTAMINE GLUTAMINASE 1"/>
    <property type="match status" value="1"/>
</dbReference>
<dbReference type="GO" id="GO:0005737">
    <property type="term" value="C:cytoplasm"/>
    <property type="evidence" value="ECO:0007669"/>
    <property type="project" value="UniProtKB-SubCell"/>
</dbReference>
<keyword evidence="9" id="KW-1185">Reference proteome</keyword>
<comment type="catalytic activity">
    <reaction evidence="3">
        <text>L-glutaminyl-[protein] + H2O = L-glutamyl-[protein] + NH4(+)</text>
        <dbReference type="Rhea" id="RHEA:16441"/>
        <dbReference type="Rhea" id="RHEA-COMP:10207"/>
        <dbReference type="Rhea" id="RHEA-COMP:10208"/>
        <dbReference type="ChEBI" id="CHEBI:15377"/>
        <dbReference type="ChEBI" id="CHEBI:28938"/>
        <dbReference type="ChEBI" id="CHEBI:29973"/>
        <dbReference type="ChEBI" id="CHEBI:30011"/>
        <dbReference type="EC" id="3.5.1.44"/>
    </reaction>
</comment>
<comment type="domain">
    <text evidence="3">Contains a C-terminal catalytic domain, and an N-terminal region which modulates catalytic activity.</text>
</comment>
<evidence type="ECO:0000256" key="3">
    <source>
        <dbReference type="HAMAP-Rule" id="MF_00099"/>
    </source>
</evidence>
<evidence type="ECO:0000259" key="6">
    <source>
        <dbReference type="PROSITE" id="PS50110"/>
    </source>
</evidence>
<gene>
    <name evidence="3 8" type="primary">cheB</name>
    <name evidence="8" type="ORF">GB881_13635</name>
</gene>
<feature type="active site" evidence="3 4">
    <location>
        <position position="212"/>
    </location>
</feature>
<evidence type="ECO:0000259" key="7">
    <source>
        <dbReference type="PROSITE" id="PS50122"/>
    </source>
</evidence>
<dbReference type="CDD" id="cd16432">
    <property type="entry name" value="CheB_Rec"/>
    <property type="match status" value="1"/>
</dbReference>
<dbReference type="PANTHER" id="PTHR42872">
    <property type="entry name" value="PROTEIN-GLUTAMATE METHYLESTERASE/PROTEIN-GLUTAMINE GLUTAMINASE"/>
    <property type="match status" value="1"/>
</dbReference>
<dbReference type="RefSeq" id="WP_152193561.1">
    <property type="nucleotide sequence ID" value="NZ_WHPC01000062.1"/>
</dbReference>
<dbReference type="GO" id="GO:0008984">
    <property type="term" value="F:protein-glutamate methylesterase activity"/>
    <property type="evidence" value="ECO:0007669"/>
    <property type="project" value="UniProtKB-UniRule"/>
</dbReference>
<keyword evidence="8" id="KW-0489">Methyltransferase</keyword>
<dbReference type="EC" id="3.5.1.44" evidence="3"/>
<dbReference type="PIRSF" id="PIRSF000876">
    <property type="entry name" value="RR_chemtxs_CheB"/>
    <property type="match status" value="1"/>
</dbReference>
<dbReference type="GO" id="GO:0008168">
    <property type="term" value="F:methyltransferase activity"/>
    <property type="evidence" value="ECO:0007669"/>
    <property type="project" value="UniProtKB-KW"/>
</dbReference>
<dbReference type="InterPro" id="IPR035909">
    <property type="entry name" value="CheB_C"/>
</dbReference>
<dbReference type="PROSITE" id="PS50122">
    <property type="entry name" value="CHEB"/>
    <property type="match status" value="1"/>
</dbReference>
<evidence type="ECO:0000256" key="4">
    <source>
        <dbReference type="PROSITE-ProRule" id="PRU00050"/>
    </source>
</evidence>
<name>A0A6N7EI51_9MICO</name>
<feature type="domain" description="Response regulatory" evidence="6">
    <location>
        <begin position="24"/>
        <end position="142"/>
    </location>
</feature>
<dbReference type="PROSITE" id="PS50110">
    <property type="entry name" value="RESPONSE_REGULATORY"/>
    <property type="match status" value="1"/>
</dbReference>
<comment type="similarity">
    <text evidence="3">Belongs to the CheB family.</text>
</comment>
<feature type="active site" evidence="3 4">
    <location>
        <position position="308"/>
    </location>
</feature>
<dbReference type="InterPro" id="IPR001789">
    <property type="entry name" value="Sig_transdc_resp-reg_receiver"/>
</dbReference>
<dbReference type="CDD" id="cd17541">
    <property type="entry name" value="REC_CheB-like"/>
    <property type="match status" value="1"/>
</dbReference>